<evidence type="ECO:0000313" key="4">
    <source>
        <dbReference type="Proteomes" id="UP000195570"/>
    </source>
</evidence>
<feature type="region of interest" description="Disordered" evidence="1">
    <location>
        <begin position="98"/>
        <end position="133"/>
    </location>
</feature>
<sequence length="228" mass="25245">MSNAPTLQAVLVVLLMLGLGVVVIIYTITKTRWRLGASREQQRLRLGSTANNLSGELLRNRLIRQATEVLVTNKHAVEGIPLASTVGVTEVLADREMRARRGRSHSITTAGGQGTTTTNGAETSRSNRQVPEASAGPTFIELLTGLHHHLQRLNRSQPASTDSHCALVEELIERIMQSEEDAERKADIMNDADEVYGMGFEYSLNPANSRIKYVEKTWEEEPLIFSPR</sequence>
<protein>
    <submittedName>
        <fullName evidence="3">Uncharacterized protein</fullName>
    </submittedName>
</protein>
<comment type="caution">
    <text evidence="3">The sequence shown here is derived from an EMBL/GenBank/DDBJ whole genome shotgun (WGS) entry which is preliminary data.</text>
</comment>
<dbReference type="RefSeq" id="XP_067078740.1">
    <property type="nucleotide sequence ID" value="XM_067222639.1"/>
</dbReference>
<keyword evidence="2" id="KW-0472">Membrane</keyword>
<keyword evidence="2" id="KW-0812">Transmembrane</keyword>
<name>A0A1G4I6G6_TRYEQ</name>
<feature type="transmembrane region" description="Helical" evidence="2">
    <location>
        <begin position="6"/>
        <end position="29"/>
    </location>
</feature>
<dbReference type="Proteomes" id="UP000195570">
    <property type="component" value="Unassembled WGS sequence"/>
</dbReference>
<gene>
    <name evidence="3" type="ORF">TEOVI_000498700</name>
</gene>
<organism evidence="3 4">
    <name type="scientific">Trypanosoma equiperdum</name>
    <dbReference type="NCBI Taxonomy" id="5694"/>
    <lineage>
        <taxon>Eukaryota</taxon>
        <taxon>Discoba</taxon>
        <taxon>Euglenozoa</taxon>
        <taxon>Kinetoplastea</taxon>
        <taxon>Metakinetoplastina</taxon>
        <taxon>Trypanosomatida</taxon>
        <taxon>Trypanosomatidae</taxon>
        <taxon>Trypanosoma</taxon>
    </lineage>
</organism>
<dbReference type="VEuPathDB" id="TriTrypDB:TEOVI_000498700"/>
<dbReference type="GeneID" id="92378927"/>
<keyword evidence="2" id="KW-1133">Transmembrane helix</keyword>
<dbReference type="EMBL" id="CZPT02000740">
    <property type="protein sequence ID" value="SCU67423.1"/>
    <property type="molecule type" value="Genomic_DNA"/>
</dbReference>
<evidence type="ECO:0000256" key="1">
    <source>
        <dbReference type="SAM" id="MobiDB-lite"/>
    </source>
</evidence>
<dbReference type="AlphaFoldDB" id="A0A1G4I6G6"/>
<evidence type="ECO:0000256" key="2">
    <source>
        <dbReference type="SAM" id="Phobius"/>
    </source>
</evidence>
<proteinExistence type="predicted"/>
<keyword evidence="4" id="KW-1185">Reference proteome</keyword>
<evidence type="ECO:0000313" key="3">
    <source>
        <dbReference type="EMBL" id="SCU67423.1"/>
    </source>
</evidence>
<accession>A0A1G4I6G6</accession>
<reference evidence="3" key="1">
    <citation type="submission" date="2016-09" db="EMBL/GenBank/DDBJ databases">
        <authorList>
            <person name="Hebert L."/>
            <person name="Moumen B."/>
        </authorList>
    </citation>
    <scope>NUCLEOTIDE SEQUENCE [LARGE SCALE GENOMIC DNA]</scope>
    <source>
        <strain evidence="3">OVI</strain>
    </source>
</reference>